<dbReference type="Pfam" id="PF07715">
    <property type="entry name" value="Plug"/>
    <property type="match status" value="1"/>
</dbReference>
<accession>T0ZWG7</accession>
<feature type="domain" description="TonB-dependent receptor plug" evidence="2">
    <location>
        <begin position="96"/>
        <end position="196"/>
    </location>
</feature>
<dbReference type="AlphaFoldDB" id="T0ZWG7"/>
<protein>
    <submittedName>
        <fullName evidence="3">TonB-dependent receptor</fullName>
    </submittedName>
</protein>
<sequence length="587" mass="63501">MIQLKRNVLAMALASIGVCALAQAAPAAQSQAQPAQDGSSSQSVAASGQTATSKDRKLTAAKRKEEEEKKAKQLGAVVTTGYAGSLQNSILLQRYSNNTVEAVSAEQVGKLPGVSIADALGRLPGLAVQTLDGRPQVLSIHGLGPDFSTALVDGQEQVSTGNNRGVQFDQYPSSWFGNLIVHITPNADLIGQGLAGTVNMRTIRPLEHNHSFASINASYSWDQLSELSPGGSNTGQNINGIFVGQFAHHTFGVTLGVDFQSVPTQIQHQAPWGYPTDAAGDLYIGGSKNYGMTDNFNRTALLTTFQWKPTHNIDSTLILTYDNFREAQQNVGMEFPLGYGAQANGAPLPFMPVSVSNGFVNSGTFGDVYPVVRNDFNWYHAKVYNINWRNRLRFNENWSAKVDVGYSRANRHSFLLESYSEYAYNRLGPTSTVGFGELGNGMLTLNPSLDYANQMVLTDPQGWGMGANLVQAGYNNVPDTEDYIGNINLSLKRNFASGPFSSAVLGFNRATRNKFYTNNGYYLTLPNGTQTLTTSPMGAQTAPIPGAALYGNGSCDPLAWMGIGPQVCYNSLYLLNNNYYYLYPEAN</sequence>
<feature type="compositionally biased region" description="Basic and acidic residues" evidence="1">
    <location>
        <begin position="53"/>
        <end position="70"/>
    </location>
</feature>
<feature type="non-terminal residue" evidence="3">
    <location>
        <position position="587"/>
    </location>
</feature>
<reference evidence="3" key="2">
    <citation type="journal article" date="2014" name="ISME J.">
        <title>Microbial stratification in low pH oxic and suboxic macroscopic growths along an acid mine drainage.</title>
        <authorList>
            <person name="Mendez-Garcia C."/>
            <person name="Mesa V."/>
            <person name="Sprenger R.R."/>
            <person name="Richter M."/>
            <person name="Diez M.S."/>
            <person name="Solano J."/>
            <person name="Bargiela R."/>
            <person name="Golyshina O.V."/>
            <person name="Manteca A."/>
            <person name="Ramos J.L."/>
            <person name="Gallego J.R."/>
            <person name="Llorente I."/>
            <person name="Martins Dos Santos V.A."/>
            <person name="Jensen O.N."/>
            <person name="Pelaez A.I."/>
            <person name="Sanchez J."/>
            <person name="Ferrer M."/>
        </authorList>
    </citation>
    <scope>NUCLEOTIDE SEQUENCE</scope>
</reference>
<reference evidence="3" key="1">
    <citation type="submission" date="2013-08" db="EMBL/GenBank/DDBJ databases">
        <authorList>
            <person name="Mendez C."/>
            <person name="Richter M."/>
            <person name="Ferrer M."/>
            <person name="Sanchez J."/>
        </authorList>
    </citation>
    <scope>NUCLEOTIDE SEQUENCE</scope>
</reference>
<gene>
    <name evidence="3" type="ORF">B2A_07795</name>
</gene>
<evidence type="ECO:0000259" key="2">
    <source>
        <dbReference type="Pfam" id="PF07715"/>
    </source>
</evidence>
<comment type="caution">
    <text evidence="3">The sequence shown here is derived from an EMBL/GenBank/DDBJ whole genome shotgun (WGS) entry which is preliminary data.</text>
</comment>
<dbReference type="Gene3D" id="2.170.130.10">
    <property type="entry name" value="TonB-dependent receptor, plug domain"/>
    <property type="match status" value="1"/>
</dbReference>
<dbReference type="EMBL" id="AUZZ01005602">
    <property type="protein sequence ID" value="EQD48977.1"/>
    <property type="molecule type" value="Genomic_DNA"/>
</dbReference>
<dbReference type="InterPro" id="IPR037066">
    <property type="entry name" value="Plug_dom_sf"/>
</dbReference>
<evidence type="ECO:0000313" key="3">
    <source>
        <dbReference type="EMBL" id="EQD48977.1"/>
    </source>
</evidence>
<evidence type="ECO:0000256" key="1">
    <source>
        <dbReference type="SAM" id="MobiDB-lite"/>
    </source>
</evidence>
<feature type="region of interest" description="Disordered" evidence="1">
    <location>
        <begin position="30"/>
        <end position="70"/>
    </location>
</feature>
<name>T0ZWG7_9ZZZZ</name>
<organism evidence="3">
    <name type="scientific">mine drainage metagenome</name>
    <dbReference type="NCBI Taxonomy" id="410659"/>
    <lineage>
        <taxon>unclassified sequences</taxon>
        <taxon>metagenomes</taxon>
        <taxon>ecological metagenomes</taxon>
    </lineage>
</organism>
<dbReference type="SUPFAM" id="SSF56935">
    <property type="entry name" value="Porins"/>
    <property type="match status" value="1"/>
</dbReference>
<keyword evidence="3" id="KW-0675">Receptor</keyword>
<dbReference type="InterPro" id="IPR012910">
    <property type="entry name" value="Plug_dom"/>
</dbReference>
<feature type="compositionally biased region" description="Low complexity" evidence="1">
    <location>
        <begin position="30"/>
        <end position="52"/>
    </location>
</feature>
<proteinExistence type="predicted"/>
<dbReference type="PANTHER" id="PTHR40980">
    <property type="entry name" value="PLUG DOMAIN-CONTAINING PROTEIN"/>
    <property type="match status" value="1"/>
</dbReference>
<dbReference type="PANTHER" id="PTHR40980:SF3">
    <property type="entry name" value="TONB-DEPENDENT RECEPTOR-LIKE BETA-BARREL DOMAIN-CONTAINING PROTEIN"/>
    <property type="match status" value="1"/>
</dbReference>